<sequence length="584" mass="62866">MQTSQRPRWLVALLLGLLALGWAGHGPVPVLAQQIGQPAGTAIHLPLQWNGPDTIPAAELATAAPPLQAVAVQGDFQIQHIPDPDGDILRVLPGPAPQAGTERSVFLAWPLPDPDAGFDVPAGRAITLTVSARLFSPPEGARLTIQEQGEAWSSSSVAMDGIQWTTYTVRRAIGDGAAAVQMGIVWRPTLDNAWLELRNLQVEIGPPGLTVPLELLSPTDTPTPPPPPTPTPTATAAPTEPPAQEEAPTPILLVVTSTPTPADVFEAATRVAQATEWARILGTATPTPPNMVTATFTPTPVIVTNTPTPGNPATATYVALLATAQAVTTGTATPFPPNAVVLVATDTPTPTPRPAQGRPTPTPTPIFVYLEDLRPTPVPTATPPFPEALQGKILFLSDMFGTTRRPNAFVINPDGTGLALLTSRHFYDRAKARDAYSADRRFYAYALREHANGQAGLVQLFYDDALYGSSRHQLTYFGVGTAWAPAWSPVDEVVALVSSESANDEIWLVRRNEWPPRQLTHNEWEWDHSPSFSPDGSQIVFASNRVSGLRQLWIMDADGSNPRQLTFLLPYEAWDPVWVKYTDD</sequence>
<evidence type="ECO:0000256" key="1">
    <source>
        <dbReference type="ARBA" id="ARBA00009820"/>
    </source>
</evidence>
<dbReference type="SUPFAM" id="SSF82171">
    <property type="entry name" value="DPP6 N-terminal domain-like"/>
    <property type="match status" value="1"/>
</dbReference>
<dbReference type="AlphaFoldDB" id="A0A540V987"/>
<dbReference type="OrthoDB" id="8432779at2"/>
<dbReference type="PANTHER" id="PTHR36842:SF1">
    <property type="entry name" value="PROTEIN TOLB"/>
    <property type="match status" value="1"/>
</dbReference>
<gene>
    <name evidence="3" type="ORF">FKZ61_21950</name>
</gene>
<evidence type="ECO:0000313" key="4">
    <source>
        <dbReference type="Proteomes" id="UP000317371"/>
    </source>
</evidence>
<dbReference type="InterPro" id="IPR011042">
    <property type="entry name" value="6-blade_b-propeller_TolB-like"/>
</dbReference>
<feature type="compositionally biased region" description="Low complexity" evidence="2">
    <location>
        <begin position="232"/>
        <end position="246"/>
    </location>
</feature>
<dbReference type="EMBL" id="VIGC01000043">
    <property type="protein sequence ID" value="TQE93291.1"/>
    <property type="molecule type" value="Genomic_DNA"/>
</dbReference>
<comment type="caution">
    <text evidence="3">The sequence shown here is derived from an EMBL/GenBank/DDBJ whole genome shotgun (WGS) entry which is preliminary data.</text>
</comment>
<dbReference type="PRINTS" id="PR01217">
    <property type="entry name" value="PRICHEXTENSN"/>
</dbReference>
<evidence type="ECO:0000256" key="2">
    <source>
        <dbReference type="SAM" id="MobiDB-lite"/>
    </source>
</evidence>
<comment type="similarity">
    <text evidence="1">Belongs to the TolB family.</text>
</comment>
<dbReference type="Proteomes" id="UP000317371">
    <property type="component" value="Unassembled WGS sequence"/>
</dbReference>
<protein>
    <submittedName>
        <fullName evidence="3">Uncharacterized protein</fullName>
    </submittedName>
</protein>
<dbReference type="InterPro" id="IPR011659">
    <property type="entry name" value="WD40"/>
</dbReference>
<dbReference type="Pfam" id="PF07676">
    <property type="entry name" value="PD40"/>
    <property type="match status" value="1"/>
</dbReference>
<accession>A0A540V987</accession>
<proteinExistence type="inferred from homology"/>
<evidence type="ECO:0000313" key="3">
    <source>
        <dbReference type="EMBL" id="TQE93291.1"/>
    </source>
</evidence>
<name>A0A540V987_9CHLR</name>
<dbReference type="Gene3D" id="2.120.10.30">
    <property type="entry name" value="TolB, C-terminal domain"/>
    <property type="match status" value="1"/>
</dbReference>
<dbReference type="PANTHER" id="PTHR36842">
    <property type="entry name" value="PROTEIN TOLB HOMOLOG"/>
    <property type="match status" value="1"/>
</dbReference>
<keyword evidence="4" id="KW-1185">Reference proteome</keyword>
<dbReference type="InParanoid" id="A0A540V987"/>
<reference evidence="3 4" key="1">
    <citation type="submission" date="2019-06" db="EMBL/GenBank/DDBJ databases">
        <title>Genome sequence of Litorilinea aerophila BAA-2444.</title>
        <authorList>
            <person name="Maclea K.S."/>
            <person name="Maurais E.G."/>
            <person name="Iannazzi L.C."/>
        </authorList>
    </citation>
    <scope>NUCLEOTIDE SEQUENCE [LARGE SCALE GENOMIC DNA]</scope>
    <source>
        <strain evidence="3 4">ATCC BAA-2444</strain>
    </source>
</reference>
<dbReference type="RefSeq" id="WP_141612318.1">
    <property type="nucleotide sequence ID" value="NZ_VIGC02000043.1"/>
</dbReference>
<feature type="region of interest" description="Disordered" evidence="2">
    <location>
        <begin position="212"/>
        <end position="246"/>
    </location>
</feature>
<feature type="compositionally biased region" description="Pro residues" evidence="2">
    <location>
        <begin position="221"/>
        <end position="231"/>
    </location>
</feature>
<organism evidence="3 4">
    <name type="scientific">Litorilinea aerophila</name>
    <dbReference type="NCBI Taxonomy" id="1204385"/>
    <lineage>
        <taxon>Bacteria</taxon>
        <taxon>Bacillati</taxon>
        <taxon>Chloroflexota</taxon>
        <taxon>Caldilineae</taxon>
        <taxon>Caldilineales</taxon>
        <taxon>Caldilineaceae</taxon>
        <taxon>Litorilinea</taxon>
    </lineage>
</organism>